<evidence type="ECO:0000256" key="6">
    <source>
        <dbReference type="ARBA" id="ARBA00023136"/>
    </source>
</evidence>
<dbReference type="AlphaFoldDB" id="A0A936ZLX1"/>
<dbReference type="PANTHER" id="PTHR34582:SF6">
    <property type="entry name" value="UPF0702 TRANSMEMBRANE PROTEIN YCAP"/>
    <property type="match status" value="1"/>
</dbReference>
<comment type="similarity">
    <text evidence="2">Belongs to the UPF0702 family.</text>
</comment>
<dbReference type="GO" id="GO:0005886">
    <property type="term" value="C:plasma membrane"/>
    <property type="evidence" value="ECO:0007669"/>
    <property type="project" value="UniProtKB-SubCell"/>
</dbReference>
<evidence type="ECO:0000256" key="3">
    <source>
        <dbReference type="ARBA" id="ARBA00022475"/>
    </source>
</evidence>
<dbReference type="PANTHER" id="PTHR34582">
    <property type="entry name" value="UPF0702 TRANSMEMBRANE PROTEIN YCAP"/>
    <property type="match status" value="1"/>
</dbReference>
<keyword evidence="5 7" id="KW-1133">Transmembrane helix</keyword>
<dbReference type="EMBL" id="JAEQNA010000001">
    <property type="protein sequence ID" value="MBL0419703.1"/>
    <property type="molecule type" value="Genomic_DNA"/>
</dbReference>
<feature type="transmembrane region" description="Helical" evidence="7">
    <location>
        <begin position="6"/>
        <end position="27"/>
    </location>
</feature>
<feature type="transmembrane region" description="Helical" evidence="7">
    <location>
        <begin position="64"/>
        <end position="82"/>
    </location>
</feature>
<evidence type="ECO:0000313" key="10">
    <source>
        <dbReference type="EMBL" id="MBL0419703.1"/>
    </source>
</evidence>
<feature type="domain" description="YetF C-terminal" evidence="8">
    <location>
        <begin position="88"/>
        <end position="153"/>
    </location>
</feature>
<evidence type="ECO:0000256" key="5">
    <source>
        <dbReference type="ARBA" id="ARBA00022989"/>
    </source>
</evidence>
<evidence type="ECO:0000256" key="1">
    <source>
        <dbReference type="ARBA" id="ARBA00004651"/>
    </source>
</evidence>
<reference evidence="10" key="1">
    <citation type="submission" date="2021-01" db="EMBL/GenBank/DDBJ databases">
        <title>Ramlibacter sp. strain AW1 16S ribosomal RNA gene Genome sequencing and assembly.</title>
        <authorList>
            <person name="Kang M."/>
        </authorList>
    </citation>
    <scope>NUCLEOTIDE SEQUENCE</scope>
    <source>
        <strain evidence="10">AW1</strain>
    </source>
</reference>
<comment type="caution">
    <text evidence="10">The sequence shown here is derived from an EMBL/GenBank/DDBJ whole genome shotgun (WGS) entry which is preliminary data.</text>
</comment>
<evidence type="ECO:0000259" key="8">
    <source>
        <dbReference type="Pfam" id="PF04239"/>
    </source>
</evidence>
<dbReference type="InterPro" id="IPR048454">
    <property type="entry name" value="YetF_N"/>
</dbReference>
<dbReference type="RefSeq" id="WP_201682712.1">
    <property type="nucleotide sequence ID" value="NZ_JAEQNA010000001.1"/>
</dbReference>
<dbReference type="Pfam" id="PF20730">
    <property type="entry name" value="YetF_N"/>
    <property type="match status" value="1"/>
</dbReference>
<keyword evidence="11" id="KW-1185">Reference proteome</keyword>
<name>A0A936ZLX1_9BURK</name>
<gene>
    <name evidence="10" type="ORF">JI739_05005</name>
</gene>
<sequence>MWFDSWSGIGRVFLVGFASYVVLVLVLRVSGKRTLSKLNAFDLVVTVAMGSALATTLLSKDVAFLEGLAAFLVLVLGQYAVARLSVNSGRFAHLVRSEPRLLVHRGRFLDGALSDERVLRDEVFSSIRAAGIGRLEDVQAVVLETDGSMTVLRSLPDQGPGTLHGVRHPDTPEA</sequence>
<evidence type="ECO:0000256" key="2">
    <source>
        <dbReference type="ARBA" id="ARBA00006448"/>
    </source>
</evidence>
<dbReference type="InterPro" id="IPR023090">
    <property type="entry name" value="UPF0702_alpha/beta_dom_sf"/>
</dbReference>
<keyword evidence="4 7" id="KW-0812">Transmembrane</keyword>
<feature type="transmembrane region" description="Helical" evidence="7">
    <location>
        <begin position="39"/>
        <end position="58"/>
    </location>
</feature>
<protein>
    <submittedName>
        <fullName evidence="10">DUF421 domain-containing protein</fullName>
    </submittedName>
</protein>
<dbReference type="Gene3D" id="3.30.240.20">
    <property type="entry name" value="bsu07140 like domains"/>
    <property type="match status" value="1"/>
</dbReference>
<evidence type="ECO:0000259" key="9">
    <source>
        <dbReference type="Pfam" id="PF20730"/>
    </source>
</evidence>
<proteinExistence type="inferred from homology"/>
<comment type="subcellular location">
    <subcellularLocation>
        <location evidence="1">Cell membrane</location>
        <topology evidence="1">Multi-pass membrane protein</topology>
    </subcellularLocation>
</comment>
<evidence type="ECO:0000256" key="7">
    <source>
        <dbReference type="SAM" id="Phobius"/>
    </source>
</evidence>
<evidence type="ECO:0000313" key="11">
    <source>
        <dbReference type="Proteomes" id="UP000613011"/>
    </source>
</evidence>
<feature type="domain" description="YetF-like N-terminal transmembrane" evidence="9">
    <location>
        <begin position="20"/>
        <end position="76"/>
    </location>
</feature>
<accession>A0A936ZLX1</accession>
<organism evidence="10 11">
    <name type="scientific">Ramlibacter aurantiacus</name>
    <dbReference type="NCBI Taxonomy" id="2801330"/>
    <lineage>
        <taxon>Bacteria</taxon>
        <taxon>Pseudomonadati</taxon>
        <taxon>Pseudomonadota</taxon>
        <taxon>Betaproteobacteria</taxon>
        <taxon>Burkholderiales</taxon>
        <taxon>Comamonadaceae</taxon>
        <taxon>Ramlibacter</taxon>
    </lineage>
</organism>
<dbReference type="InterPro" id="IPR007353">
    <property type="entry name" value="DUF421"/>
</dbReference>
<dbReference type="Proteomes" id="UP000613011">
    <property type="component" value="Unassembled WGS sequence"/>
</dbReference>
<dbReference type="Pfam" id="PF04239">
    <property type="entry name" value="DUF421"/>
    <property type="match status" value="1"/>
</dbReference>
<keyword evidence="6 7" id="KW-0472">Membrane</keyword>
<keyword evidence="3" id="KW-1003">Cell membrane</keyword>
<evidence type="ECO:0000256" key="4">
    <source>
        <dbReference type="ARBA" id="ARBA00022692"/>
    </source>
</evidence>